<proteinExistence type="predicted"/>
<dbReference type="EMBL" id="CAJOAY010002313">
    <property type="protein sequence ID" value="CAF3941422.1"/>
    <property type="molecule type" value="Genomic_DNA"/>
</dbReference>
<dbReference type="PANTHER" id="PTHR23114">
    <property type="entry name" value="M7GPPPN-MRNA HYDROLASE"/>
    <property type="match status" value="1"/>
</dbReference>
<organism evidence="4 5">
    <name type="scientific">Adineta steineri</name>
    <dbReference type="NCBI Taxonomy" id="433720"/>
    <lineage>
        <taxon>Eukaryota</taxon>
        <taxon>Metazoa</taxon>
        <taxon>Spiralia</taxon>
        <taxon>Gnathifera</taxon>
        <taxon>Rotifera</taxon>
        <taxon>Eurotatoria</taxon>
        <taxon>Bdelloidea</taxon>
        <taxon>Adinetida</taxon>
        <taxon>Adinetidae</taxon>
        <taxon>Adineta</taxon>
    </lineage>
</organism>
<dbReference type="InterPro" id="IPR000086">
    <property type="entry name" value="NUDIX_hydrolase_dom"/>
</dbReference>
<feature type="domain" description="Nudix hydrolase" evidence="3">
    <location>
        <begin position="42"/>
        <end position="187"/>
    </location>
</feature>
<dbReference type="Gene3D" id="3.90.79.10">
    <property type="entry name" value="Nucleoside Triphosphate Pyrophosphohydrolase"/>
    <property type="match status" value="1"/>
</dbReference>
<keyword evidence="2" id="KW-0472">Membrane</keyword>
<keyword evidence="2" id="KW-1133">Transmembrane helix</keyword>
<keyword evidence="2" id="KW-0812">Transmembrane</keyword>
<evidence type="ECO:0000313" key="5">
    <source>
        <dbReference type="Proteomes" id="UP000663881"/>
    </source>
</evidence>
<reference evidence="4" key="1">
    <citation type="submission" date="2021-02" db="EMBL/GenBank/DDBJ databases">
        <authorList>
            <person name="Nowell W R."/>
        </authorList>
    </citation>
    <scope>NUCLEOTIDE SEQUENCE</scope>
</reference>
<feature type="non-terminal residue" evidence="4">
    <location>
        <position position="1"/>
    </location>
</feature>
<protein>
    <recommendedName>
        <fullName evidence="3">Nudix hydrolase domain-containing protein</fullName>
    </recommendedName>
</protein>
<sequence>IIKTLLDLHWRRAKNNLLEGGGIFISIKKFLAIIFHIVYWLIFNLLVIFHIVNWPIFKCKVLVIMFYKDNVPQYGYPKGGIKIGESIRECAVREASEELGCTKESIDDKINDEKVIEKNIEYKRGKSPTKQYYFIVPVVPTDIHFVINKNEVDAIEWCDIYKLPCGRHCQVTQLVNFEQKETKANYFMVVCNNTRNGTSLVRNILKYMDDENKNQTVSNKYNYDHWFCPRH</sequence>
<name>A0A819K812_9BILA</name>
<evidence type="ECO:0000313" key="4">
    <source>
        <dbReference type="EMBL" id="CAF3941422.1"/>
    </source>
</evidence>
<evidence type="ECO:0000256" key="2">
    <source>
        <dbReference type="SAM" id="Phobius"/>
    </source>
</evidence>
<dbReference type="InterPro" id="IPR020084">
    <property type="entry name" value="NUDIX_hydrolase_CS"/>
</dbReference>
<dbReference type="SUPFAM" id="SSF55811">
    <property type="entry name" value="Nudix"/>
    <property type="match status" value="1"/>
</dbReference>
<keyword evidence="1" id="KW-0378">Hydrolase</keyword>
<dbReference type="PROSITE" id="PS00893">
    <property type="entry name" value="NUDIX_BOX"/>
    <property type="match status" value="1"/>
</dbReference>
<evidence type="ECO:0000256" key="1">
    <source>
        <dbReference type="ARBA" id="ARBA00022801"/>
    </source>
</evidence>
<dbReference type="GO" id="GO:0005737">
    <property type="term" value="C:cytoplasm"/>
    <property type="evidence" value="ECO:0007669"/>
    <property type="project" value="TreeGrafter"/>
</dbReference>
<feature type="transmembrane region" description="Helical" evidence="2">
    <location>
        <begin position="30"/>
        <end position="52"/>
    </location>
</feature>
<dbReference type="PANTHER" id="PTHR23114:SF17">
    <property type="entry name" value="M7GPPPN-MRNA HYDROLASE"/>
    <property type="match status" value="1"/>
</dbReference>
<comment type="caution">
    <text evidence="4">The sequence shown here is derived from an EMBL/GenBank/DDBJ whole genome shotgun (WGS) entry which is preliminary data.</text>
</comment>
<dbReference type="Pfam" id="PF00293">
    <property type="entry name" value="NUDIX"/>
    <property type="match status" value="1"/>
</dbReference>
<dbReference type="PROSITE" id="PS51462">
    <property type="entry name" value="NUDIX"/>
    <property type="match status" value="1"/>
</dbReference>
<dbReference type="AlphaFoldDB" id="A0A819K812"/>
<dbReference type="InterPro" id="IPR015797">
    <property type="entry name" value="NUDIX_hydrolase-like_dom_sf"/>
</dbReference>
<dbReference type="GO" id="GO:0016787">
    <property type="term" value="F:hydrolase activity"/>
    <property type="evidence" value="ECO:0007669"/>
    <property type="project" value="UniProtKB-KW"/>
</dbReference>
<gene>
    <name evidence="4" type="ORF">OKA104_LOCUS26406</name>
</gene>
<dbReference type="Proteomes" id="UP000663881">
    <property type="component" value="Unassembled WGS sequence"/>
</dbReference>
<accession>A0A819K812</accession>
<evidence type="ECO:0000259" key="3">
    <source>
        <dbReference type="PROSITE" id="PS51462"/>
    </source>
</evidence>